<dbReference type="InterPro" id="IPR036236">
    <property type="entry name" value="Znf_C2H2_sf"/>
</dbReference>
<dbReference type="PROSITE" id="PS50157">
    <property type="entry name" value="ZINC_FINGER_C2H2_2"/>
    <property type="match status" value="5"/>
</dbReference>
<dbReference type="Gene3D" id="3.30.160.60">
    <property type="entry name" value="Classic Zinc Finger"/>
    <property type="match status" value="6"/>
</dbReference>
<dbReference type="PANTHER" id="PTHR24391">
    <property type="entry name" value="HISTONE H4 TRANSCRIPTION FACTOR-RELATED"/>
    <property type="match status" value="1"/>
</dbReference>
<keyword evidence="2" id="KW-0479">Metal-binding</keyword>
<dbReference type="SMART" id="SM00355">
    <property type="entry name" value="ZnF_C2H2"/>
    <property type="match status" value="7"/>
</dbReference>
<comment type="subcellular location">
    <subcellularLocation>
        <location evidence="1 9">Nucleus</location>
    </subcellularLocation>
</comment>
<dbReference type="RefSeq" id="XP_013775260.1">
    <property type="nucleotide sequence ID" value="XM_013919806.2"/>
</dbReference>
<dbReference type="Gene3D" id="1.10.10.60">
    <property type="entry name" value="Homeodomain-like"/>
    <property type="match status" value="1"/>
</dbReference>
<proteinExistence type="predicted"/>
<accession>A0ABM1B5J3</accession>
<feature type="compositionally biased region" description="Basic and acidic residues" evidence="10">
    <location>
        <begin position="153"/>
        <end position="163"/>
    </location>
</feature>
<feature type="compositionally biased region" description="Basic and acidic residues" evidence="10">
    <location>
        <begin position="129"/>
        <end position="139"/>
    </location>
</feature>
<dbReference type="PROSITE" id="PS00028">
    <property type="entry name" value="ZINC_FINGER_C2H2_1"/>
    <property type="match status" value="4"/>
</dbReference>
<keyword evidence="3" id="KW-0677">Repeat</keyword>
<organism evidence="12 13">
    <name type="scientific">Limulus polyphemus</name>
    <name type="common">Atlantic horseshoe crab</name>
    <dbReference type="NCBI Taxonomy" id="6850"/>
    <lineage>
        <taxon>Eukaryota</taxon>
        <taxon>Metazoa</taxon>
        <taxon>Ecdysozoa</taxon>
        <taxon>Arthropoda</taxon>
        <taxon>Chelicerata</taxon>
        <taxon>Merostomata</taxon>
        <taxon>Xiphosura</taxon>
        <taxon>Limulidae</taxon>
        <taxon>Limulus</taxon>
    </lineage>
</organism>
<evidence type="ECO:0000313" key="12">
    <source>
        <dbReference type="Proteomes" id="UP000694941"/>
    </source>
</evidence>
<evidence type="ECO:0000256" key="10">
    <source>
        <dbReference type="SAM" id="MobiDB-lite"/>
    </source>
</evidence>
<feature type="region of interest" description="Disordered" evidence="10">
    <location>
        <begin position="906"/>
        <end position="925"/>
    </location>
</feature>
<dbReference type="InterPro" id="IPR001356">
    <property type="entry name" value="HD"/>
</dbReference>
<dbReference type="GeneID" id="106460123"/>
<evidence type="ECO:0000256" key="6">
    <source>
        <dbReference type="ARBA" id="ARBA00023125"/>
    </source>
</evidence>
<feature type="region of interest" description="Disordered" evidence="10">
    <location>
        <begin position="837"/>
        <end position="857"/>
    </location>
</feature>
<feature type="compositionally biased region" description="Polar residues" evidence="10">
    <location>
        <begin position="914"/>
        <end position="925"/>
    </location>
</feature>
<feature type="compositionally biased region" description="Polar residues" evidence="10">
    <location>
        <begin position="1069"/>
        <end position="1079"/>
    </location>
</feature>
<feature type="region of interest" description="Disordered" evidence="10">
    <location>
        <begin position="935"/>
        <end position="1079"/>
    </location>
</feature>
<dbReference type="Pfam" id="PF00096">
    <property type="entry name" value="zf-C2H2"/>
    <property type="match status" value="3"/>
</dbReference>
<feature type="domain" description="C2H2-type" evidence="11">
    <location>
        <begin position="1130"/>
        <end position="1157"/>
    </location>
</feature>
<keyword evidence="9" id="KW-0371">Homeobox</keyword>
<dbReference type="PANTHER" id="PTHR24391:SF27">
    <property type="entry name" value="ZINC FINGER PROTEIN 1"/>
    <property type="match status" value="1"/>
</dbReference>
<evidence type="ECO:0000256" key="3">
    <source>
        <dbReference type="ARBA" id="ARBA00022737"/>
    </source>
</evidence>
<dbReference type="InterPro" id="IPR013087">
    <property type="entry name" value="Znf_C2H2_type"/>
</dbReference>
<dbReference type="CDD" id="cd00086">
    <property type="entry name" value="homeodomain"/>
    <property type="match status" value="1"/>
</dbReference>
<dbReference type="Proteomes" id="UP000694941">
    <property type="component" value="Unplaced"/>
</dbReference>
<feature type="domain" description="C2H2-type" evidence="11">
    <location>
        <begin position="1158"/>
        <end position="1185"/>
    </location>
</feature>
<feature type="domain" description="C2H2-type" evidence="11">
    <location>
        <begin position="1186"/>
        <end position="1214"/>
    </location>
</feature>
<evidence type="ECO:0000313" key="13">
    <source>
        <dbReference type="RefSeq" id="XP_013775260.1"/>
    </source>
</evidence>
<keyword evidence="6 9" id="KW-0238">DNA-binding</keyword>
<evidence type="ECO:0000256" key="2">
    <source>
        <dbReference type="ARBA" id="ARBA00022723"/>
    </source>
</evidence>
<feature type="region of interest" description="Disordered" evidence="10">
    <location>
        <begin position="129"/>
        <end position="163"/>
    </location>
</feature>
<gene>
    <name evidence="13" type="primary">LOC106460123</name>
</gene>
<evidence type="ECO:0000259" key="11">
    <source>
        <dbReference type="PROSITE" id="PS50157"/>
    </source>
</evidence>
<reference evidence="13" key="1">
    <citation type="submission" date="2025-08" db="UniProtKB">
        <authorList>
            <consortium name="RefSeq"/>
        </authorList>
    </citation>
    <scope>IDENTIFICATION</scope>
    <source>
        <tissue evidence="13">Muscle</tissue>
    </source>
</reference>
<feature type="domain" description="C2H2-type" evidence="11">
    <location>
        <begin position="221"/>
        <end position="248"/>
    </location>
</feature>
<protein>
    <submittedName>
        <fullName evidence="13">Zinc finger E-box-binding homeobox 1-like isoform X1</fullName>
    </submittedName>
</protein>
<feature type="compositionally biased region" description="Polar residues" evidence="10">
    <location>
        <begin position="1050"/>
        <end position="1061"/>
    </location>
</feature>
<feature type="region of interest" description="Disordered" evidence="10">
    <location>
        <begin position="1"/>
        <end position="23"/>
    </location>
</feature>
<feature type="domain" description="C2H2-type" evidence="11">
    <location>
        <begin position="263"/>
        <end position="290"/>
    </location>
</feature>
<evidence type="ECO:0000256" key="8">
    <source>
        <dbReference type="PROSITE-ProRule" id="PRU00042"/>
    </source>
</evidence>
<evidence type="ECO:0000256" key="9">
    <source>
        <dbReference type="RuleBase" id="RU000682"/>
    </source>
</evidence>
<evidence type="ECO:0000256" key="7">
    <source>
        <dbReference type="ARBA" id="ARBA00023242"/>
    </source>
</evidence>
<evidence type="ECO:0000256" key="5">
    <source>
        <dbReference type="ARBA" id="ARBA00022833"/>
    </source>
</evidence>
<keyword evidence="4 8" id="KW-0863">Zinc-finger</keyword>
<feature type="compositionally biased region" description="Low complexity" evidence="10">
    <location>
        <begin position="946"/>
        <end position="959"/>
    </location>
</feature>
<keyword evidence="12" id="KW-1185">Reference proteome</keyword>
<evidence type="ECO:0000256" key="4">
    <source>
        <dbReference type="ARBA" id="ARBA00022771"/>
    </source>
</evidence>
<dbReference type="SUPFAM" id="SSF57667">
    <property type="entry name" value="beta-beta-alpha zinc fingers"/>
    <property type="match status" value="4"/>
</dbReference>
<dbReference type="SUPFAM" id="SSF46689">
    <property type="entry name" value="Homeodomain-like"/>
    <property type="match status" value="1"/>
</dbReference>
<keyword evidence="5" id="KW-0862">Zinc</keyword>
<name>A0ABM1B5J3_LIMPO</name>
<sequence length="1217" mass="136580">MAEHVARCKARRRKQAKPRKNNVEIEDMPEEVGSLDISNLEEYYPESYVSIAPTFRDHAQQVESNNVQKALQNVLNLPDLSNGSLRNGFQLTSDMAVGTCGDDNRTGLDGSCGNDLDVKFKPRLVIKREPDEEVHKEEETNQENLGQNDNFPEEGKEMKVDEDRRYQPNDVATLLEALAVSCPHCERTFSGSQVLYALRDHLKAAHQQVLEDTEKKDDTTHECNKCTASFSDKAHLEKHELFHTESSQQRLNDSDDSSGLRKFRCPECGKAFKFKHHLKEHVRIHSGEKPFVCPNCSKRFSHSGSYSSHMTSKKCLIMNLKVRKMENKPPRGRGTNQKVAHAISPKNHLCDSRTIQSFEEYVPIEPGFSSTVTNQNHPQVKKHPLHPGAFASIPWHPFLKPQNSDIPTKHLPFACFFNSPSAVPSSVDNPVSSSLSLPTPTSSEPMNSFLDTVISGREQGNYPPPVSLSANSDIKTVRRIIEIMDESVAKKQQTSSCNNGRKGLLSELLSKPPCSHPLKISLEKLMCSFKKESILSGKSPVQNLQSGEQCADEVNNVQSESCKGGKRLTRTNASMDDQTGSVICSIGDVSLSNTNNPETPEIRYWNATGNDFGESFYFRSSPHSENEANAGSVEDVMNLVDGRNISFQNILSGIKLKTLEKFHVQNRNPTKYDIKKLARELGCPSRIVQVWLQAIKNENCSTNCPIQIPKVSLENCSKIDLPVSREAQPYRLNIPSYKPQPLFNFPTTPSCYGDTSPGLTIPPAHSKNMCFEYRVPFICSQNIRQKGTELVRKFVLPDYESPLDLSLKKEETCNPYKHLENSPIVEPNYEYEIMNLSQKSSRTSAPPKETKSRSATNGRYFDSENFNFFKYTSEHQRNSFRVLTKNRPVEYNDIVNFDHYYSPPEGSPIMEQFDSVSPHQDSSRMSLITDCRSVSPANGFHLRPTSHSPESEGPPSSLEQNSLDVTPGSEGPPSSLEQNSLDVTPGSEGPPSSLEQNSLDVTPGSEGPPSSPEQNSPDVTPGSEGPPSSPEQNSLDVTPGSEGPPSSPEQNSPDVTCSPTKANGKFDSKSSSPDNVESWQMDNFKRFWKKANTERHQVVAEEKLELEEDDGVEMKRRKFSIERSDGEGLFECDQCSKAFNKQSSLARHKYEHSGQRPHQCDECSKAFKHKHHLTEHKRLHSGEKPFQCRKCLKRFSHSGSYSQHMNHRFSYCKPYRD</sequence>
<dbReference type="InterPro" id="IPR051574">
    <property type="entry name" value="ZnF_E-box_Homeobox"/>
</dbReference>
<feature type="compositionally biased region" description="Basic residues" evidence="10">
    <location>
        <begin position="7"/>
        <end position="20"/>
    </location>
</feature>
<keyword evidence="7 9" id="KW-0539">Nucleus</keyword>
<dbReference type="InterPro" id="IPR009057">
    <property type="entry name" value="Homeodomain-like_sf"/>
</dbReference>
<dbReference type="Pfam" id="PF00046">
    <property type="entry name" value="Homeodomain"/>
    <property type="match status" value="1"/>
</dbReference>
<evidence type="ECO:0000256" key="1">
    <source>
        <dbReference type="ARBA" id="ARBA00004123"/>
    </source>
</evidence>